<evidence type="ECO:0000313" key="2">
    <source>
        <dbReference type="EMBL" id="MFD1045857.1"/>
    </source>
</evidence>
<sequence length="136" mass="13923">VIMLTAGAKLIAELATKELGDVTAGLGDIGVDTSGIMNSAASLVEDTFKSRSYVAIVSGAALLLFGLAMINAATWARILVTIFAVPALAISGIIALDLASGLMKGLGWAGVLCSILVIIFTWLSPNGRYAKARKAA</sequence>
<keyword evidence="1" id="KW-0472">Membrane</keyword>
<proteinExistence type="predicted"/>
<reference evidence="3" key="1">
    <citation type="journal article" date="2019" name="Int. J. Syst. Evol. Microbiol.">
        <title>The Global Catalogue of Microorganisms (GCM) 10K type strain sequencing project: providing services to taxonomists for standard genome sequencing and annotation.</title>
        <authorList>
            <consortium name="The Broad Institute Genomics Platform"/>
            <consortium name="The Broad Institute Genome Sequencing Center for Infectious Disease"/>
            <person name="Wu L."/>
            <person name="Ma J."/>
        </authorList>
    </citation>
    <scope>NUCLEOTIDE SEQUENCE [LARGE SCALE GENOMIC DNA]</scope>
    <source>
        <strain evidence="3">JCM 31486</strain>
    </source>
</reference>
<evidence type="ECO:0008006" key="4">
    <source>
        <dbReference type="Google" id="ProtNLM"/>
    </source>
</evidence>
<feature type="transmembrane region" description="Helical" evidence="1">
    <location>
        <begin position="105"/>
        <end position="124"/>
    </location>
</feature>
<keyword evidence="1" id="KW-0812">Transmembrane</keyword>
<keyword evidence="3" id="KW-1185">Reference proteome</keyword>
<name>A0ABW3M5E5_9PSEU</name>
<protein>
    <recommendedName>
        <fullName evidence="4">MMPL family transporter</fullName>
    </recommendedName>
</protein>
<accession>A0ABW3M5E5</accession>
<feature type="transmembrane region" description="Helical" evidence="1">
    <location>
        <begin position="78"/>
        <end position="99"/>
    </location>
</feature>
<comment type="caution">
    <text evidence="2">The sequence shown here is derived from an EMBL/GenBank/DDBJ whole genome shotgun (WGS) entry which is preliminary data.</text>
</comment>
<evidence type="ECO:0000256" key="1">
    <source>
        <dbReference type="SAM" id="Phobius"/>
    </source>
</evidence>
<keyword evidence="1" id="KW-1133">Transmembrane helix</keyword>
<gene>
    <name evidence="2" type="ORF">ACFQ1S_09925</name>
</gene>
<dbReference type="Proteomes" id="UP001597045">
    <property type="component" value="Unassembled WGS sequence"/>
</dbReference>
<feature type="non-terminal residue" evidence="2">
    <location>
        <position position="1"/>
    </location>
</feature>
<feature type="transmembrane region" description="Helical" evidence="1">
    <location>
        <begin position="52"/>
        <end position="71"/>
    </location>
</feature>
<dbReference type="EMBL" id="JBHTIS010000434">
    <property type="protein sequence ID" value="MFD1045857.1"/>
    <property type="molecule type" value="Genomic_DNA"/>
</dbReference>
<organism evidence="2 3">
    <name type="scientific">Kibdelosporangium lantanae</name>
    <dbReference type="NCBI Taxonomy" id="1497396"/>
    <lineage>
        <taxon>Bacteria</taxon>
        <taxon>Bacillati</taxon>
        <taxon>Actinomycetota</taxon>
        <taxon>Actinomycetes</taxon>
        <taxon>Pseudonocardiales</taxon>
        <taxon>Pseudonocardiaceae</taxon>
        <taxon>Kibdelosporangium</taxon>
    </lineage>
</organism>
<evidence type="ECO:0000313" key="3">
    <source>
        <dbReference type="Proteomes" id="UP001597045"/>
    </source>
</evidence>